<sequence length="340" mass="40340">MRNRNFYVYKSYTFADQHELIMHLSKTHPELVHKEIVVRVIGHYDVRHRFLINYPEETFKLCLPKWEEHKIQVPTKKIKISDNGIRVRYSLNGQAAFERDGKKVPDLQQLAVCSLKRRQLKFGSNCQREFHFDEAPICVKEKFPKNYAFEQLLCEKPNTMLLLTFQKSLQTNSFSNKVWLSVWKDKFTYECFSRNKFQLLKQRFLKEINMYRKAHQASPLIENAKMTEKAQIRALKVANSRRVFADQDTEYEEIVYSCEILLAPFTVKKIYDEINKYKYSFPNKKVLSKNFLKLIWRSTSFIGIGVAKSYCHLIVILKLTPRKNIVTGYRADVKVRNKNA</sequence>
<protein>
    <submittedName>
        <fullName evidence="4">SCP domain-containing protein</fullName>
    </submittedName>
</protein>
<proteinExistence type="predicted"/>
<evidence type="ECO:0000259" key="2">
    <source>
        <dbReference type="Pfam" id="PF24100"/>
    </source>
</evidence>
<dbReference type="InterPro" id="IPR035940">
    <property type="entry name" value="CAP_sf"/>
</dbReference>
<reference evidence="3" key="1">
    <citation type="submission" date="2014-07" db="EMBL/GenBank/DDBJ databases">
        <authorList>
            <person name="Martin A.A"/>
            <person name="De Silva N."/>
        </authorList>
    </citation>
    <scope>NUCLEOTIDE SEQUENCE</scope>
</reference>
<name>A0A0K0FN16_STRVS</name>
<feature type="domain" description="DUF7381" evidence="2">
    <location>
        <begin position="1"/>
        <end position="115"/>
    </location>
</feature>
<dbReference type="InterPro" id="IPR055805">
    <property type="entry name" value="DUF7381"/>
</dbReference>
<dbReference type="SUPFAM" id="SSF55797">
    <property type="entry name" value="PR-1-like"/>
    <property type="match status" value="1"/>
</dbReference>
<evidence type="ECO:0000313" key="3">
    <source>
        <dbReference type="Proteomes" id="UP000035680"/>
    </source>
</evidence>
<feature type="domain" description="SCP" evidence="1">
    <location>
        <begin position="205"/>
        <end position="311"/>
    </location>
</feature>
<keyword evidence="3" id="KW-1185">Reference proteome</keyword>
<dbReference type="Pfam" id="PF00188">
    <property type="entry name" value="CAP"/>
    <property type="match status" value="1"/>
</dbReference>
<dbReference type="InterPro" id="IPR014044">
    <property type="entry name" value="CAP_dom"/>
</dbReference>
<reference evidence="4" key="2">
    <citation type="submission" date="2015-08" db="UniProtKB">
        <authorList>
            <consortium name="WormBaseParasite"/>
        </authorList>
    </citation>
    <scope>IDENTIFICATION</scope>
</reference>
<evidence type="ECO:0000313" key="4">
    <source>
        <dbReference type="WBParaSite" id="SVE_1039500.1"/>
    </source>
</evidence>
<dbReference type="AlphaFoldDB" id="A0A0K0FN16"/>
<organism evidence="3 4">
    <name type="scientific">Strongyloides venezuelensis</name>
    <name type="common">Threadworm</name>
    <dbReference type="NCBI Taxonomy" id="75913"/>
    <lineage>
        <taxon>Eukaryota</taxon>
        <taxon>Metazoa</taxon>
        <taxon>Ecdysozoa</taxon>
        <taxon>Nematoda</taxon>
        <taxon>Chromadorea</taxon>
        <taxon>Rhabditida</taxon>
        <taxon>Tylenchina</taxon>
        <taxon>Panagrolaimomorpha</taxon>
        <taxon>Strongyloidoidea</taxon>
        <taxon>Strongyloididae</taxon>
        <taxon>Strongyloides</taxon>
    </lineage>
</organism>
<dbReference type="Proteomes" id="UP000035680">
    <property type="component" value="Unassembled WGS sequence"/>
</dbReference>
<dbReference type="Pfam" id="PF24100">
    <property type="entry name" value="DUF7381"/>
    <property type="match status" value="1"/>
</dbReference>
<dbReference type="Gene3D" id="3.40.33.10">
    <property type="entry name" value="CAP"/>
    <property type="match status" value="1"/>
</dbReference>
<accession>A0A0K0FN16</accession>
<evidence type="ECO:0000259" key="1">
    <source>
        <dbReference type="Pfam" id="PF00188"/>
    </source>
</evidence>
<dbReference type="WBParaSite" id="SVE_1039500.1">
    <property type="protein sequence ID" value="SVE_1039500.1"/>
    <property type="gene ID" value="SVE_1039500"/>
</dbReference>